<sequence length="231" mass="25218">MNRLRRCDNASRSGDDAPPFPDPPLALEFSLIFDIEQKNEPLLGGAKTIYAVAIELQSIGEPSDQQNGNGARLQALSERLRAISAAFAETIAADAARHLGIRDAVAASEREFRSLAENLPDNIARWDCLGNYLYINPTHERTLCRPAAGLIGTRIKELHDHVAAAIARVVATGEALPFVRQTIRDETGGARVHEVSLIPEKDAAGQIVSVLGICRDVTRCADRRRRDAARH</sequence>
<dbReference type="Pfam" id="PF08448">
    <property type="entry name" value="PAS_4"/>
    <property type="match status" value="1"/>
</dbReference>
<evidence type="ECO:0000256" key="1">
    <source>
        <dbReference type="SAM" id="MobiDB-lite"/>
    </source>
</evidence>
<feature type="region of interest" description="Disordered" evidence="1">
    <location>
        <begin position="1"/>
        <end position="22"/>
    </location>
</feature>
<comment type="caution">
    <text evidence="3">The sequence shown here is derived from an EMBL/GenBank/DDBJ whole genome shotgun (WGS) entry which is preliminary data.</text>
</comment>
<name>A0A6N6WEM9_9BURK</name>
<dbReference type="Proteomes" id="UP000463700">
    <property type="component" value="Unassembled WGS sequence"/>
</dbReference>
<dbReference type="RefSeq" id="WP_154561304.1">
    <property type="nucleotide sequence ID" value="NZ_VOSW01000033.1"/>
</dbReference>
<dbReference type="Gene3D" id="3.30.450.20">
    <property type="entry name" value="PAS domain"/>
    <property type="match status" value="1"/>
</dbReference>
<dbReference type="InterPro" id="IPR013656">
    <property type="entry name" value="PAS_4"/>
</dbReference>
<accession>A0A6N6WEM9</accession>
<organism evidence="3 4">
    <name type="scientific">Paraburkholderia madseniana</name>
    <dbReference type="NCBI Taxonomy" id="2599607"/>
    <lineage>
        <taxon>Bacteria</taxon>
        <taxon>Pseudomonadati</taxon>
        <taxon>Pseudomonadota</taxon>
        <taxon>Betaproteobacteria</taxon>
        <taxon>Burkholderiales</taxon>
        <taxon>Burkholderiaceae</taxon>
        <taxon>Paraburkholderia</taxon>
    </lineage>
</organism>
<evidence type="ECO:0000313" key="3">
    <source>
        <dbReference type="EMBL" id="KAE8758449.1"/>
    </source>
</evidence>
<dbReference type="AlphaFoldDB" id="A0A6N6WEM9"/>
<dbReference type="EMBL" id="VOSW01000033">
    <property type="protein sequence ID" value="KAE8758449.1"/>
    <property type="molecule type" value="Genomic_DNA"/>
</dbReference>
<dbReference type="InterPro" id="IPR000014">
    <property type="entry name" value="PAS"/>
</dbReference>
<gene>
    <name evidence="3" type="ORF">FSO04_18870</name>
</gene>
<proteinExistence type="predicted"/>
<evidence type="ECO:0000313" key="4">
    <source>
        <dbReference type="Proteomes" id="UP000463700"/>
    </source>
</evidence>
<feature type="compositionally biased region" description="Basic and acidic residues" evidence="1">
    <location>
        <begin position="1"/>
        <end position="15"/>
    </location>
</feature>
<protein>
    <submittedName>
        <fullName evidence="3">PAS domain-containing protein</fullName>
    </submittedName>
</protein>
<dbReference type="SUPFAM" id="SSF55785">
    <property type="entry name" value="PYP-like sensor domain (PAS domain)"/>
    <property type="match status" value="1"/>
</dbReference>
<evidence type="ECO:0000259" key="2">
    <source>
        <dbReference type="Pfam" id="PF08448"/>
    </source>
</evidence>
<dbReference type="InterPro" id="IPR035965">
    <property type="entry name" value="PAS-like_dom_sf"/>
</dbReference>
<feature type="domain" description="PAS fold-4" evidence="2">
    <location>
        <begin position="117"/>
        <end position="219"/>
    </location>
</feature>
<reference evidence="3 4" key="1">
    <citation type="journal article" date="2020" name="Int. J. Syst. Evol. Microbiol.">
        <title>Paraburkholderia madseniana sp. nov., a phenolic acid-degrading bacterium isolated from acidic forest soil.</title>
        <authorList>
            <person name="Wilhelm R.C."/>
            <person name="Murphy S.J.L."/>
            <person name="Feriancek N.M."/>
            <person name="Karasz D.C."/>
            <person name="DeRito C.M."/>
            <person name="Newman J.D."/>
            <person name="Buckley D.H."/>
        </authorList>
    </citation>
    <scope>NUCLEOTIDE SEQUENCE [LARGE SCALE GENOMIC DNA]</scope>
    <source>
        <strain evidence="3 4">RP11</strain>
    </source>
</reference>
<dbReference type="NCBIfam" id="TIGR00229">
    <property type="entry name" value="sensory_box"/>
    <property type="match status" value="1"/>
</dbReference>